<sequence length="156" mass="17272">MKCADDRQHNAVCAKQGEPLPLPQGAQVSCQQCCSQHAAQAVPLPRDPSTSYAGACLRPRCRMDLRSGMAMSSQSTTPCQQPQSASQSHEQALWTVPAFNLPDMGHRLVLYETQRRQLFETAEQQASRCNTNSTDTISHSAWTSAWAELRQTLQKL</sequence>
<proteinExistence type="predicted"/>
<dbReference type="AlphaFoldDB" id="N1PV18"/>
<accession>N1PV18</accession>
<dbReference type="EMBL" id="KB446537">
    <property type="protein sequence ID" value="EME46254.1"/>
    <property type="molecule type" value="Genomic_DNA"/>
</dbReference>
<evidence type="ECO:0000313" key="1">
    <source>
        <dbReference type="EMBL" id="EME46254.1"/>
    </source>
</evidence>
<protein>
    <submittedName>
        <fullName evidence="1">Uncharacterized protein</fullName>
    </submittedName>
</protein>
<dbReference type="HOGENOM" id="CLU_1686529_0_0_1"/>
<gene>
    <name evidence="1" type="ORF">DOTSEDRAFT_70298</name>
</gene>
<dbReference type="OrthoDB" id="10570051at2759"/>
<dbReference type="Proteomes" id="UP000016933">
    <property type="component" value="Unassembled WGS sequence"/>
</dbReference>
<evidence type="ECO:0000313" key="2">
    <source>
        <dbReference type="Proteomes" id="UP000016933"/>
    </source>
</evidence>
<organism evidence="1 2">
    <name type="scientific">Dothistroma septosporum (strain NZE10 / CBS 128990)</name>
    <name type="common">Red band needle blight fungus</name>
    <name type="synonym">Mycosphaerella pini</name>
    <dbReference type="NCBI Taxonomy" id="675120"/>
    <lineage>
        <taxon>Eukaryota</taxon>
        <taxon>Fungi</taxon>
        <taxon>Dikarya</taxon>
        <taxon>Ascomycota</taxon>
        <taxon>Pezizomycotina</taxon>
        <taxon>Dothideomycetes</taxon>
        <taxon>Dothideomycetidae</taxon>
        <taxon>Mycosphaerellales</taxon>
        <taxon>Mycosphaerellaceae</taxon>
        <taxon>Dothistroma</taxon>
    </lineage>
</organism>
<name>N1PV18_DOTSN</name>
<reference evidence="1 2" key="2">
    <citation type="journal article" date="2012" name="PLoS Pathog.">
        <title>Diverse lifestyles and strategies of plant pathogenesis encoded in the genomes of eighteen Dothideomycetes fungi.</title>
        <authorList>
            <person name="Ohm R.A."/>
            <person name="Feau N."/>
            <person name="Henrissat B."/>
            <person name="Schoch C.L."/>
            <person name="Horwitz B.A."/>
            <person name="Barry K.W."/>
            <person name="Condon B.J."/>
            <person name="Copeland A.C."/>
            <person name="Dhillon B."/>
            <person name="Glaser F."/>
            <person name="Hesse C.N."/>
            <person name="Kosti I."/>
            <person name="LaButti K."/>
            <person name="Lindquist E.A."/>
            <person name="Lucas S."/>
            <person name="Salamov A.A."/>
            <person name="Bradshaw R.E."/>
            <person name="Ciuffetti L."/>
            <person name="Hamelin R.C."/>
            <person name="Kema G.H.J."/>
            <person name="Lawrence C."/>
            <person name="Scott J.A."/>
            <person name="Spatafora J.W."/>
            <person name="Turgeon B.G."/>
            <person name="de Wit P.J.G.M."/>
            <person name="Zhong S."/>
            <person name="Goodwin S.B."/>
            <person name="Grigoriev I.V."/>
        </authorList>
    </citation>
    <scope>NUCLEOTIDE SEQUENCE [LARGE SCALE GENOMIC DNA]</scope>
    <source>
        <strain evidence="2">NZE10 / CBS 128990</strain>
    </source>
</reference>
<reference evidence="2" key="1">
    <citation type="journal article" date="2012" name="PLoS Genet.">
        <title>The genomes of the fungal plant pathogens Cladosporium fulvum and Dothistroma septosporum reveal adaptation to different hosts and lifestyles but also signatures of common ancestry.</title>
        <authorList>
            <person name="de Wit P.J.G.M."/>
            <person name="van der Burgt A."/>
            <person name="Oekmen B."/>
            <person name="Stergiopoulos I."/>
            <person name="Abd-Elsalam K.A."/>
            <person name="Aerts A.L."/>
            <person name="Bahkali A.H."/>
            <person name="Beenen H.G."/>
            <person name="Chettri P."/>
            <person name="Cox M.P."/>
            <person name="Datema E."/>
            <person name="de Vries R.P."/>
            <person name="Dhillon B."/>
            <person name="Ganley A.R."/>
            <person name="Griffiths S.A."/>
            <person name="Guo Y."/>
            <person name="Hamelin R.C."/>
            <person name="Henrissat B."/>
            <person name="Kabir M.S."/>
            <person name="Jashni M.K."/>
            <person name="Kema G."/>
            <person name="Klaubauf S."/>
            <person name="Lapidus A."/>
            <person name="Levasseur A."/>
            <person name="Lindquist E."/>
            <person name="Mehrabi R."/>
            <person name="Ohm R.A."/>
            <person name="Owen T.J."/>
            <person name="Salamov A."/>
            <person name="Schwelm A."/>
            <person name="Schijlen E."/>
            <person name="Sun H."/>
            <person name="van den Burg H.A."/>
            <person name="van Ham R.C.H.J."/>
            <person name="Zhang S."/>
            <person name="Goodwin S.B."/>
            <person name="Grigoriev I.V."/>
            <person name="Collemare J."/>
            <person name="Bradshaw R.E."/>
        </authorList>
    </citation>
    <scope>NUCLEOTIDE SEQUENCE [LARGE SCALE GENOMIC DNA]</scope>
    <source>
        <strain evidence="2">NZE10 / CBS 128990</strain>
    </source>
</reference>
<keyword evidence="2" id="KW-1185">Reference proteome</keyword>